<dbReference type="FunFam" id="2.10.25.10:FF:000154">
    <property type="entry name" value="FAT atypical cadherin 1"/>
    <property type="match status" value="1"/>
</dbReference>
<feature type="disulfide bond" evidence="6">
    <location>
        <begin position="118"/>
        <end position="127"/>
    </location>
</feature>
<feature type="domain" description="EGF-like" evidence="9">
    <location>
        <begin position="92"/>
        <end position="128"/>
    </location>
</feature>
<feature type="non-terminal residue" evidence="10">
    <location>
        <position position="1"/>
    </location>
</feature>
<dbReference type="InterPro" id="IPR018097">
    <property type="entry name" value="EGF_Ca-bd_CS"/>
</dbReference>
<dbReference type="Gene3D" id="2.10.25.10">
    <property type="entry name" value="Laminin"/>
    <property type="match status" value="3"/>
</dbReference>
<feature type="domain" description="EGF-like" evidence="9">
    <location>
        <begin position="54"/>
        <end position="90"/>
    </location>
</feature>
<accession>A0ABD0PQY4</accession>
<dbReference type="PROSITE" id="PS50026">
    <property type="entry name" value="EGF_3"/>
    <property type="match status" value="4"/>
</dbReference>
<evidence type="ECO:0000259" key="9">
    <source>
        <dbReference type="PROSITE" id="PS50026"/>
    </source>
</evidence>
<dbReference type="AlphaFoldDB" id="A0ABD0PQY4"/>
<name>A0ABD0PQY4_CIRMR</name>
<keyword evidence="8" id="KW-1133">Transmembrane helix</keyword>
<dbReference type="PANTHER" id="PTHR24049">
    <property type="entry name" value="CRUMBS FAMILY MEMBER"/>
    <property type="match status" value="1"/>
</dbReference>
<comment type="caution">
    <text evidence="6">Lacks conserved residue(s) required for the propagation of feature annotation.</text>
</comment>
<keyword evidence="5" id="KW-0325">Glycoprotein</keyword>
<gene>
    <name evidence="10" type="ORF">M9458_028088</name>
</gene>
<keyword evidence="1 6" id="KW-0245">EGF-like domain</keyword>
<organism evidence="10 11">
    <name type="scientific">Cirrhinus mrigala</name>
    <name type="common">Mrigala</name>
    <dbReference type="NCBI Taxonomy" id="683832"/>
    <lineage>
        <taxon>Eukaryota</taxon>
        <taxon>Metazoa</taxon>
        <taxon>Chordata</taxon>
        <taxon>Craniata</taxon>
        <taxon>Vertebrata</taxon>
        <taxon>Euteleostomi</taxon>
        <taxon>Actinopterygii</taxon>
        <taxon>Neopterygii</taxon>
        <taxon>Teleostei</taxon>
        <taxon>Ostariophysi</taxon>
        <taxon>Cypriniformes</taxon>
        <taxon>Cyprinidae</taxon>
        <taxon>Labeoninae</taxon>
        <taxon>Labeonini</taxon>
        <taxon>Cirrhinus</taxon>
    </lineage>
</organism>
<evidence type="ECO:0000256" key="4">
    <source>
        <dbReference type="ARBA" id="ARBA00023157"/>
    </source>
</evidence>
<dbReference type="FunFam" id="2.10.25.10:FF:000173">
    <property type="entry name" value="Neurogenic locus notch protein 2"/>
    <property type="match status" value="1"/>
</dbReference>
<sequence>YVCECSTLFSGTHCEVKIGPCDSNPCLYGGTCIQNNLDYYCKCRGQYSGQRCEMGLYCKENPCQNGGQCIDGLDGPICECEPGFKGERCMIDVDECVNRPCFNEGRCVNTYGSFNCSCLVGFSGRLCEMDTDVRNQLITSSWNSWIGELVTMLAILTAIFVLTLFFLIVWKGTCRPDRSDEVLDKYKDVDSYIQRSSVYNQARKESHLVTPPQVPVRPISYTPSIPGECRNNRGSVPEFTCFTPDSLFGLRKTVAVCSVAPHLPHHKASHSHSENDSIQQMDWDEEYDG</sequence>
<reference evidence="10 11" key="1">
    <citation type="submission" date="2024-05" db="EMBL/GenBank/DDBJ databases">
        <title>Genome sequencing and assembly of Indian major carp, Cirrhinus mrigala (Hamilton, 1822).</title>
        <authorList>
            <person name="Mohindra V."/>
            <person name="Chowdhury L.M."/>
            <person name="Lal K."/>
            <person name="Jena J.K."/>
        </authorList>
    </citation>
    <scope>NUCLEOTIDE SEQUENCE [LARGE SCALE GENOMIC DNA]</scope>
    <source>
        <strain evidence="10">CM1030</strain>
        <tissue evidence="10">Blood</tissue>
    </source>
</reference>
<dbReference type="CDD" id="cd00054">
    <property type="entry name" value="EGF_CA"/>
    <property type="match status" value="3"/>
</dbReference>
<evidence type="ECO:0000256" key="3">
    <source>
        <dbReference type="ARBA" id="ARBA00022737"/>
    </source>
</evidence>
<keyword evidence="8" id="KW-0812">Transmembrane</keyword>
<dbReference type="Pfam" id="PF07645">
    <property type="entry name" value="EGF_CA"/>
    <property type="match status" value="1"/>
</dbReference>
<keyword evidence="2" id="KW-0732">Signal</keyword>
<dbReference type="InterPro" id="IPR051022">
    <property type="entry name" value="Notch_Cell-Fate_Det"/>
</dbReference>
<feature type="disulfide bond" evidence="6">
    <location>
        <begin position="43"/>
        <end position="52"/>
    </location>
</feature>
<dbReference type="InterPro" id="IPR000742">
    <property type="entry name" value="EGF"/>
</dbReference>
<evidence type="ECO:0000256" key="2">
    <source>
        <dbReference type="ARBA" id="ARBA00022729"/>
    </source>
</evidence>
<keyword evidence="3" id="KW-0677">Repeat</keyword>
<evidence type="ECO:0000313" key="11">
    <source>
        <dbReference type="Proteomes" id="UP001529510"/>
    </source>
</evidence>
<feature type="disulfide bond" evidence="6">
    <location>
        <begin position="80"/>
        <end position="89"/>
    </location>
</feature>
<dbReference type="PROSITE" id="PS00022">
    <property type="entry name" value="EGF_1"/>
    <property type="match status" value="4"/>
</dbReference>
<proteinExistence type="predicted"/>
<keyword evidence="8" id="KW-0472">Membrane</keyword>
<dbReference type="PROSITE" id="PS01186">
    <property type="entry name" value="EGF_2"/>
    <property type="match status" value="2"/>
</dbReference>
<dbReference type="InterPro" id="IPR000152">
    <property type="entry name" value="EGF-type_Asp/Asn_hydroxyl_site"/>
</dbReference>
<evidence type="ECO:0000256" key="1">
    <source>
        <dbReference type="ARBA" id="ARBA00022536"/>
    </source>
</evidence>
<dbReference type="SMART" id="SM00181">
    <property type="entry name" value="EGF"/>
    <property type="match status" value="3"/>
</dbReference>
<dbReference type="EMBL" id="JAMKFB020000014">
    <property type="protein sequence ID" value="KAL0175758.1"/>
    <property type="molecule type" value="Genomic_DNA"/>
</dbReference>
<evidence type="ECO:0000313" key="10">
    <source>
        <dbReference type="EMBL" id="KAL0175758.1"/>
    </source>
</evidence>
<feature type="domain" description="EGF-like" evidence="9">
    <location>
        <begin position="1"/>
        <end position="15"/>
    </location>
</feature>
<dbReference type="PROSITE" id="PS00010">
    <property type="entry name" value="ASX_HYDROXYL"/>
    <property type="match status" value="1"/>
</dbReference>
<dbReference type="Pfam" id="PF00008">
    <property type="entry name" value="EGF"/>
    <property type="match status" value="1"/>
</dbReference>
<feature type="disulfide bond" evidence="6">
    <location>
        <begin position="5"/>
        <end position="14"/>
    </location>
</feature>
<keyword evidence="11" id="KW-1185">Reference proteome</keyword>
<comment type="caution">
    <text evidence="10">The sequence shown here is derived from an EMBL/GenBank/DDBJ whole genome shotgun (WGS) entry which is preliminary data.</text>
</comment>
<keyword evidence="4 6" id="KW-1015">Disulfide bond</keyword>
<evidence type="ECO:0000256" key="6">
    <source>
        <dbReference type="PROSITE-ProRule" id="PRU00076"/>
    </source>
</evidence>
<dbReference type="InterPro" id="IPR049883">
    <property type="entry name" value="NOTCH1_EGF-like"/>
</dbReference>
<dbReference type="InterPro" id="IPR001881">
    <property type="entry name" value="EGF-like_Ca-bd_dom"/>
</dbReference>
<evidence type="ECO:0000256" key="7">
    <source>
        <dbReference type="SAM" id="MobiDB-lite"/>
    </source>
</evidence>
<feature type="domain" description="EGF-like" evidence="9">
    <location>
        <begin position="17"/>
        <end position="53"/>
    </location>
</feature>
<feature type="region of interest" description="Disordered" evidence="7">
    <location>
        <begin position="264"/>
        <end position="289"/>
    </location>
</feature>
<evidence type="ECO:0000256" key="8">
    <source>
        <dbReference type="SAM" id="Phobius"/>
    </source>
</evidence>
<protein>
    <recommendedName>
        <fullName evidence="9">EGF-like domain-containing protein</fullName>
    </recommendedName>
</protein>
<dbReference type="SMART" id="SM00179">
    <property type="entry name" value="EGF_CA"/>
    <property type="match status" value="3"/>
</dbReference>
<feature type="transmembrane region" description="Helical" evidence="8">
    <location>
        <begin position="145"/>
        <end position="170"/>
    </location>
</feature>
<dbReference type="FunFam" id="2.10.25.10:FF:000152">
    <property type="entry name" value="FAT atypical cadherin 1"/>
    <property type="match status" value="1"/>
</dbReference>
<dbReference type="Proteomes" id="UP001529510">
    <property type="component" value="Unassembled WGS sequence"/>
</dbReference>
<dbReference type="SUPFAM" id="SSF57196">
    <property type="entry name" value="EGF/Laminin"/>
    <property type="match status" value="3"/>
</dbReference>
<evidence type="ECO:0000256" key="5">
    <source>
        <dbReference type="ARBA" id="ARBA00023180"/>
    </source>
</evidence>
<dbReference type="PROSITE" id="PS01187">
    <property type="entry name" value="EGF_CA"/>
    <property type="match status" value="1"/>
</dbReference>